<keyword evidence="3" id="KW-1185">Reference proteome</keyword>
<accession>A0AAN8X703</accession>
<evidence type="ECO:0000313" key="3">
    <source>
        <dbReference type="Proteomes" id="UP001381693"/>
    </source>
</evidence>
<dbReference type="Proteomes" id="UP001381693">
    <property type="component" value="Unassembled WGS sequence"/>
</dbReference>
<protein>
    <submittedName>
        <fullName evidence="2">Uncharacterized protein</fullName>
    </submittedName>
</protein>
<name>A0AAN8X703_HALRR</name>
<evidence type="ECO:0000256" key="1">
    <source>
        <dbReference type="SAM" id="Phobius"/>
    </source>
</evidence>
<feature type="transmembrane region" description="Helical" evidence="1">
    <location>
        <begin position="7"/>
        <end position="28"/>
    </location>
</feature>
<keyword evidence="1" id="KW-1133">Transmembrane helix</keyword>
<organism evidence="2 3">
    <name type="scientific">Halocaridina rubra</name>
    <name type="common">Hawaiian red shrimp</name>
    <dbReference type="NCBI Taxonomy" id="373956"/>
    <lineage>
        <taxon>Eukaryota</taxon>
        <taxon>Metazoa</taxon>
        <taxon>Ecdysozoa</taxon>
        <taxon>Arthropoda</taxon>
        <taxon>Crustacea</taxon>
        <taxon>Multicrustacea</taxon>
        <taxon>Malacostraca</taxon>
        <taxon>Eumalacostraca</taxon>
        <taxon>Eucarida</taxon>
        <taxon>Decapoda</taxon>
        <taxon>Pleocyemata</taxon>
        <taxon>Caridea</taxon>
        <taxon>Atyoidea</taxon>
        <taxon>Atyidae</taxon>
        <taxon>Halocaridina</taxon>
    </lineage>
</organism>
<dbReference type="AlphaFoldDB" id="A0AAN8X703"/>
<dbReference type="EMBL" id="JAXCGZ010007596">
    <property type="protein sequence ID" value="KAK7079035.1"/>
    <property type="molecule type" value="Genomic_DNA"/>
</dbReference>
<keyword evidence="1" id="KW-0472">Membrane</keyword>
<sequence>MSHYMGLDNFVTILGASFWLQGFGHLMIGPFTGYLHYLTQSYAVCTCFLAGLSFMSFLLWIAMPAAVAYDHRKERDKLLKKRTSDISLQP</sequence>
<feature type="transmembrane region" description="Helical" evidence="1">
    <location>
        <begin position="40"/>
        <end position="69"/>
    </location>
</feature>
<proteinExistence type="predicted"/>
<gene>
    <name evidence="2" type="ORF">SK128_005856</name>
</gene>
<comment type="caution">
    <text evidence="2">The sequence shown here is derived from an EMBL/GenBank/DDBJ whole genome shotgun (WGS) entry which is preliminary data.</text>
</comment>
<keyword evidence="1" id="KW-0812">Transmembrane</keyword>
<reference evidence="2 3" key="1">
    <citation type="submission" date="2023-11" db="EMBL/GenBank/DDBJ databases">
        <title>Halocaridina rubra genome assembly.</title>
        <authorList>
            <person name="Smith C."/>
        </authorList>
    </citation>
    <scope>NUCLEOTIDE SEQUENCE [LARGE SCALE GENOMIC DNA]</scope>
    <source>
        <strain evidence="2">EP-1</strain>
        <tissue evidence="2">Whole</tissue>
    </source>
</reference>
<evidence type="ECO:0000313" key="2">
    <source>
        <dbReference type="EMBL" id="KAK7079035.1"/>
    </source>
</evidence>